<proteinExistence type="predicted"/>
<dbReference type="AlphaFoldDB" id="A0A8J7MEM3"/>
<protein>
    <submittedName>
        <fullName evidence="2">Outer membrane beta-barrel protein</fullName>
    </submittedName>
</protein>
<evidence type="ECO:0000313" key="2">
    <source>
        <dbReference type="EMBL" id="MBK1791273.1"/>
    </source>
</evidence>
<dbReference type="SUPFAM" id="SSF56925">
    <property type="entry name" value="OMPA-like"/>
    <property type="match status" value="1"/>
</dbReference>
<sequence length="253" mass="28201">MKKTITYCSCLVLATTSLSLAGSSQPLTPPPLSIENTNDGWYYRAAIYLWAQSLDGDIGVRNNIADINVPFSDLVDNLEVGFMGSLEIGKDRWSLLLDLNYADISGDHRTPRSSISLEQKQLITNLVLGYEVYQSNSSTLSLYGGMRSNWLDVSVDFNDHHIDQDKSWVDPIIGLRYNHLFNEDFYLRAAGDIGGFGISSDLTWQAMLGLGWQINPCTGAVIGYRAIYTDYHDDGFTYDVTAHGPVIGIEYKF</sequence>
<dbReference type="RefSeq" id="WP_200311284.1">
    <property type="nucleotide sequence ID" value="NZ_JAENIM010000039.1"/>
</dbReference>
<keyword evidence="3" id="KW-1185">Reference proteome</keyword>
<dbReference type="InterPro" id="IPR011250">
    <property type="entry name" value="OMP/PagP_B-barrel"/>
</dbReference>
<feature type="signal peptide" evidence="1">
    <location>
        <begin position="1"/>
        <end position="21"/>
    </location>
</feature>
<keyword evidence="1" id="KW-0732">Signal</keyword>
<feature type="chain" id="PRO_5035230978" evidence="1">
    <location>
        <begin position="22"/>
        <end position="253"/>
    </location>
</feature>
<accession>A0A8J7MEM3</accession>
<evidence type="ECO:0000313" key="3">
    <source>
        <dbReference type="Proteomes" id="UP000624703"/>
    </source>
</evidence>
<comment type="caution">
    <text evidence="2">The sequence shown here is derived from an EMBL/GenBank/DDBJ whole genome shotgun (WGS) entry which is preliminary data.</text>
</comment>
<organism evidence="2 3">
    <name type="scientific">Persicirhabdus sediminis</name>
    <dbReference type="NCBI Taxonomy" id="454144"/>
    <lineage>
        <taxon>Bacteria</taxon>
        <taxon>Pseudomonadati</taxon>
        <taxon>Verrucomicrobiota</taxon>
        <taxon>Verrucomicrobiia</taxon>
        <taxon>Verrucomicrobiales</taxon>
        <taxon>Verrucomicrobiaceae</taxon>
        <taxon>Persicirhabdus</taxon>
    </lineage>
</organism>
<evidence type="ECO:0000256" key="1">
    <source>
        <dbReference type="SAM" id="SignalP"/>
    </source>
</evidence>
<name>A0A8J7MEM3_9BACT</name>
<dbReference type="Gene3D" id="2.40.160.20">
    <property type="match status" value="1"/>
</dbReference>
<gene>
    <name evidence="2" type="ORF">JIN82_08925</name>
</gene>
<dbReference type="EMBL" id="JAENIM010000039">
    <property type="protein sequence ID" value="MBK1791273.1"/>
    <property type="molecule type" value="Genomic_DNA"/>
</dbReference>
<reference evidence="2" key="1">
    <citation type="submission" date="2021-01" db="EMBL/GenBank/DDBJ databases">
        <title>Modified the classification status of verrucomicrobia.</title>
        <authorList>
            <person name="Feng X."/>
        </authorList>
    </citation>
    <scope>NUCLEOTIDE SEQUENCE</scope>
    <source>
        <strain evidence="2">_KCTC 22039</strain>
    </source>
</reference>
<dbReference type="Proteomes" id="UP000624703">
    <property type="component" value="Unassembled WGS sequence"/>
</dbReference>